<gene>
    <name evidence="1" type="ORF">SAMN05878482_102854</name>
</gene>
<comment type="caution">
    <text evidence="1">The sequence shown here is derived from an EMBL/GenBank/DDBJ whole genome shotgun (WGS) entry which is preliminary data.</text>
</comment>
<reference evidence="1 2" key="1">
    <citation type="submission" date="2017-01" db="EMBL/GenBank/DDBJ databases">
        <authorList>
            <person name="Varghese N."/>
            <person name="Submissions S."/>
        </authorList>
    </citation>
    <scope>NUCLEOTIDE SEQUENCE [LARGE SCALE GENOMIC DNA]</scope>
    <source>
        <strain evidence="1 2">RUG2-6</strain>
    </source>
</reference>
<dbReference type="AlphaFoldDB" id="A0A9X8R8F7"/>
<dbReference type="Proteomes" id="UP000185829">
    <property type="component" value="Unassembled WGS sequence"/>
</dbReference>
<organism evidence="1 2">
    <name type="scientific">Peribacillus simplex</name>
    <dbReference type="NCBI Taxonomy" id="1478"/>
    <lineage>
        <taxon>Bacteria</taxon>
        <taxon>Bacillati</taxon>
        <taxon>Bacillota</taxon>
        <taxon>Bacilli</taxon>
        <taxon>Bacillales</taxon>
        <taxon>Bacillaceae</taxon>
        <taxon>Peribacillus</taxon>
    </lineage>
</organism>
<name>A0A9X8R8F7_9BACI</name>
<evidence type="ECO:0000313" key="2">
    <source>
        <dbReference type="Proteomes" id="UP000185829"/>
    </source>
</evidence>
<protein>
    <submittedName>
        <fullName evidence="1">Uncharacterized protein</fullName>
    </submittedName>
</protein>
<evidence type="ECO:0000313" key="1">
    <source>
        <dbReference type="EMBL" id="SIR04643.1"/>
    </source>
</evidence>
<sequence length="39" mass="4468">MLRMVSYLEEVSMELQDGLFEEKSSLCSEGDQLVDEKKA</sequence>
<proteinExistence type="predicted"/>
<accession>A0A9X8R8F7</accession>
<dbReference type="EMBL" id="FTMX01000002">
    <property type="protein sequence ID" value="SIR04643.1"/>
    <property type="molecule type" value="Genomic_DNA"/>
</dbReference>